<dbReference type="Proteomes" id="UP000631114">
    <property type="component" value="Unassembled WGS sequence"/>
</dbReference>
<name>A0A835GUC5_9MAGN</name>
<feature type="compositionally biased region" description="Polar residues" evidence="1">
    <location>
        <begin position="185"/>
        <end position="201"/>
    </location>
</feature>
<comment type="caution">
    <text evidence="2">The sequence shown here is derived from an EMBL/GenBank/DDBJ whole genome shotgun (WGS) entry which is preliminary data.</text>
</comment>
<evidence type="ECO:0000256" key="1">
    <source>
        <dbReference type="SAM" id="MobiDB-lite"/>
    </source>
</evidence>
<dbReference type="GO" id="GO:0006355">
    <property type="term" value="P:regulation of DNA-templated transcription"/>
    <property type="evidence" value="ECO:0007669"/>
    <property type="project" value="InterPro"/>
</dbReference>
<gene>
    <name evidence="2" type="ORF">IFM89_004697</name>
</gene>
<dbReference type="InterPro" id="IPR012479">
    <property type="entry name" value="SAP30BP"/>
</dbReference>
<evidence type="ECO:0008006" key="4">
    <source>
        <dbReference type="Google" id="ProtNLM"/>
    </source>
</evidence>
<feature type="compositionally biased region" description="Polar residues" evidence="1">
    <location>
        <begin position="387"/>
        <end position="398"/>
    </location>
</feature>
<dbReference type="Pfam" id="PF07818">
    <property type="entry name" value="HCNGP"/>
    <property type="match status" value="1"/>
</dbReference>
<protein>
    <recommendedName>
        <fullName evidence="4">SAP30-binding protein</fullName>
    </recommendedName>
</protein>
<evidence type="ECO:0000313" key="2">
    <source>
        <dbReference type="EMBL" id="KAF9587720.1"/>
    </source>
</evidence>
<feature type="compositionally biased region" description="Low complexity" evidence="1">
    <location>
        <begin position="202"/>
        <end position="214"/>
    </location>
</feature>
<dbReference type="GO" id="GO:0005634">
    <property type="term" value="C:nucleus"/>
    <property type="evidence" value="ECO:0007669"/>
    <property type="project" value="TreeGrafter"/>
</dbReference>
<dbReference type="OrthoDB" id="1714508at2759"/>
<dbReference type="AlphaFoldDB" id="A0A835GUC5"/>
<proteinExistence type="predicted"/>
<keyword evidence="3" id="KW-1185">Reference proteome</keyword>
<dbReference type="PANTHER" id="PTHR13464">
    <property type="entry name" value="TRANSCRIPTIONAL REGULATOR PROTEIN HCNGP"/>
    <property type="match status" value="1"/>
</dbReference>
<accession>A0A835GUC5</accession>
<evidence type="ECO:0000313" key="3">
    <source>
        <dbReference type="Proteomes" id="UP000631114"/>
    </source>
</evidence>
<dbReference type="PANTHER" id="PTHR13464:SF0">
    <property type="entry name" value="SAP30-BINDING PROTEIN"/>
    <property type="match status" value="1"/>
</dbReference>
<feature type="compositionally biased region" description="Basic and acidic residues" evidence="1">
    <location>
        <begin position="400"/>
        <end position="421"/>
    </location>
</feature>
<feature type="region of interest" description="Disordered" evidence="1">
    <location>
        <begin position="184"/>
        <end position="222"/>
    </location>
</feature>
<reference evidence="2 3" key="1">
    <citation type="submission" date="2020-10" db="EMBL/GenBank/DDBJ databases">
        <title>The Coptis chinensis genome and diversification of protoberbering-type alkaloids.</title>
        <authorList>
            <person name="Wang B."/>
            <person name="Shu S."/>
            <person name="Song C."/>
            <person name="Liu Y."/>
        </authorList>
    </citation>
    <scope>NUCLEOTIDE SEQUENCE [LARGE SCALE GENOMIC DNA]</scope>
    <source>
        <strain evidence="2">HL-2020</strain>
        <tissue evidence="2">Leaf</tissue>
    </source>
</reference>
<feature type="region of interest" description="Disordered" evidence="1">
    <location>
        <begin position="375"/>
        <end position="423"/>
    </location>
</feature>
<dbReference type="EMBL" id="JADFTS010000009">
    <property type="protein sequence ID" value="KAF9587720.1"/>
    <property type="molecule type" value="Genomic_DNA"/>
</dbReference>
<organism evidence="2 3">
    <name type="scientific">Coptis chinensis</name>
    <dbReference type="NCBI Taxonomy" id="261450"/>
    <lineage>
        <taxon>Eukaryota</taxon>
        <taxon>Viridiplantae</taxon>
        <taxon>Streptophyta</taxon>
        <taxon>Embryophyta</taxon>
        <taxon>Tracheophyta</taxon>
        <taxon>Spermatophyta</taxon>
        <taxon>Magnoliopsida</taxon>
        <taxon>Ranunculales</taxon>
        <taxon>Ranunculaceae</taxon>
        <taxon>Coptidoideae</taxon>
        <taxon>Coptis</taxon>
    </lineage>
</organism>
<sequence>MASKKKSEGIALLSMYNDYSEEEDEEMEDIVHSNEQNIENSDNKIPVIEEDDNDSIMIEEEGEEEEEEKVVLSPSPLLQIPITSSPPLEVERVKKRSLAIVDYGHDETAMSPEPEAEEGEIMSIGHVMVGEDIEAVNGMALQYPGGGRDPPVSSSPINHDCFNDTGVSSKISLFQMKIHHYGSHGNVQGKTPPATSLTPNIQASSPQTSEQPEPSESDNGTRMTYIKMESETTVTEETIMVSVEIHNDADPLENFLPPPPKTMCSEELQEKINKFLALKSRGKSFNAEVRNRKDYRNPDFLLHAVRYQEIDQIGSCFSKDVFDPHGYDKSDYYEAIDADIRRELERKEQERKRSQRLDFVVGAIHPGVVAPTQNINMQRPAVPPVASTGSLSLPTTADSVARDSRQSKRSKWDKVDGDRKNPLHIGGQDAISAAAAQAAALSASVGAGYTAFAIASATEHELGAF</sequence>